<name>A0A7X0DLW5_NOVIT</name>
<feature type="chain" id="PRO_5030558541" evidence="4">
    <location>
        <begin position="38"/>
        <end position="503"/>
    </location>
</feature>
<reference evidence="5 6" key="1">
    <citation type="submission" date="2020-08" db="EMBL/GenBank/DDBJ databases">
        <title>Genomic Encyclopedia of Type Strains, Phase IV (KMG-IV): sequencing the most valuable type-strain genomes for metagenomic binning, comparative biology and taxonomic classification.</title>
        <authorList>
            <person name="Goeker M."/>
        </authorList>
    </citation>
    <scope>NUCLEOTIDE SEQUENCE [LARGE SCALE GENOMIC DNA]</scope>
    <source>
        <strain evidence="5 6">DSM 11590</strain>
    </source>
</reference>
<dbReference type="PANTHER" id="PTHR30023:SF0">
    <property type="entry name" value="PENICILLIN-SENSITIVE CARBOXYPEPTIDASE A"/>
    <property type="match status" value="1"/>
</dbReference>
<dbReference type="InterPro" id="IPR012338">
    <property type="entry name" value="Beta-lactam/transpept-like"/>
</dbReference>
<sequence length="503" mass="52341">MRHLSSAVLARCGTRLLLCSALALTALLPLTAPGAQAADKGKAAAAQQGAPQQAAPQQTPAQGAGADTATRMGTTDPATAGTALSPDPASLRTGYVLMDAKTGQVLAAEKARETFIPASVTKLISMVGILSMAPPDFRFATTLTATGPVKNGIVQGDLILVGGGDASLDIDAFEELVQTLKDQGIKGVKGKFLYDASALPTIPVLEATQPPEVPYNPGLSGLGVSYNRFRIGFDKQGKPVGLEQPLSLYTEALPATLDKSDTALAVHNAALYAARTFVWVAERNGLKLAAPEPAGSTTGSVTLARHLSEPLAAMVKASVYHSNNVALETMALAVTAGKSLQEAADSLRKITQTAIPNVAWGGLVMPNASGLSPDGRMTPGQCAALARFAGTATLGNQPLKPFLPGLMDNPFGIPDGYLNSPSPLRGKSGTMFYARALAGVFTAKSGREMAYCVMSDDQVARIRYDAVPFDKREADATKLPARDWLKSARAKEAGLISGWIETN</sequence>
<dbReference type="SUPFAM" id="SSF56601">
    <property type="entry name" value="beta-lactamase/transpeptidase-like"/>
    <property type="match status" value="1"/>
</dbReference>
<accession>A0A7X0DLW5</accession>
<keyword evidence="4" id="KW-0732">Signal</keyword>
<dbReference type="GO" id="GO:0006508">
    <property type="term" value="P:proteolysis"/>
    <property type="evidence" value="ECO:0007669"/>
    <property type="project" value="InterPro"/>
</dbReference>
<organism evidence="5 6">
    <name type="scientific">Novispirillum itersonii</name>
    <name type="common">Aquaspirillum itersonii</name>
    <dbReference type="NCBI Taxonomy" id="189"/>
    <lineage>
        <taxon>Bacteria</taxon>
        <taxon>Pseudomonadati</taxon>
        <taxon>Pseudomonadota</taxon>
        <taxon>Alphaproteobacteria</taxon>
        <taxon>Rhodospirillales</taxon>
        <taxon>Novispirillaceae</taxon>
        <taxon>Novispirillum</taxon>
    </lineage>
</organism>
<feature type="region of interest" description="Disordered" evidence="3">
    <location>
        <begin position="42"/>
        <end position="86"/>
    </location>
</feature>
<dbReference type="GO" id="GO:0009002">
    <property type="term" value="F:serine-type D-Ala-D-Ala carboxypeptidase activity"/>
    <property type="evidence" value="ECO:0007669"/>
    <property type="project" value="UniProtKB-EC"/>
</dbReference>
<dbReference type="GO" id="GO:0000270">
    <property type="term" value="P:peptidoglycan metabolic process"/>
    <property type="evidence" value="ECO:0007669"/>
    <property type="project" value="TreeGrafter"/>
</dbReference>
<evidence type="ECO:0000256" key="2">
    <source>
        <dbReference type="ARBA" id="ARBA00022801"/>
    </source>
</evidence>
<keyword evidence="5" id="KW-0121">Carboxypeptidase</keyword>
<evidence type="ECO:0000313" key="5">
    <source>
        <dbReference type="EMBL" id="MBB6210405.1"/>
    </source>
</evidence>
<comment type="similarity">
    <text evidence="1">Belongs to the peptidase S13 family.</text>
</comment>
<protein>
    <submittedName>
        <fullName evidence="5">D-alanyl-D-alanine carboxypeptidase/D-alanyl-D-alanine-endopeptidase (Penicillin-binding protein 4)</fullName>
        <ecNumber evidence="5">3.4.16.4</ecNumber>
        <ecNumber evidence="5">3.4.21.-</ecNumber>
    </submittedName>
</protein>
<dbReference type="Pfam" id="PF02113">
    <property type="entry name" value="Peptidase_S13"/>
    <property type="match status" value="2"/>
</dbReference>
<evidence type="ECO:0000256" key="4">
    <source>
        <dbReference type="SAM" id="SignalP"/>
    </source>
</evidence>
<dbReference type="PRINTS" id="PR00922">
    <property type="entry name" value="DADACBPTASE3"/>
</dbReference>
<dbReference type="EMBL" id="JACIIX010000005">
    <property type="protein sequence ID" value="MBB6210405.1"/>
    <property type="molecule type" value="Genomic_DNA"/>
</dbReference>
<evidence type="ECO:0000313" key="6">
    <source>
        <dbReference type="Proteomes" id="UP000544872"/>
    </source>
</evidence>
<evidence type="ECO:0000256" key="3">
    <source>
        <dbReference type="SAM" id="MobiDB-lite"/>
    </source>
</evidence>
<keyword evidence="5" id="KW-0645">Protease</keyword>
<dbReference type="EC" id="3.4.21.-" evidence="5"/>
<keyword evidence="2 5" id="KW-0378">Hydrolase</keyword>
<evidence type="ECO:0000256" key="1">
    <source>
        <dbReference type="ARBA" id="ARBA00006096"/>
    </source>
</evidence>
<gene>
    <name evidence="5" type="ORF">FHS48_001820</name>
</gene>
<dbReference type="RefSeq" id="WP_184263232.1">
    <property type="nucleotide sequence ID" value="NZ_JACIIX010000005.1"/>
</dbReference>
<feature type="compositionally biased region" description="Low complexity" evidence="3">
    <location>
        <begin position="42"/>
        <end position="69"/>
    </location>
</feature>
<dbReference type="Gene3D" id="3.40.710.10">
    <property type="entry name" value="DD-peptidase/beta-lactamase superfamily"/>
    <property type="match status" value="2"/>
</dbReference>
<dbReference type="InterPro" id="IPR000667">
    <property type="entry name" value="Peptidase_S13"/>
</dbReference>
<dbReference type="PANTHER" id="PTHR30023">
    <property type="entry name" value="D-ALANYL-D-ALANINE CARBOXYPEPTIDASE"/>
    <property type="match status" value="1"/>
</dbReference>
<dbReference type="Proteomes" id="UP000544872">
    <property type="component" value="Unassembled WGS sequence"/>
</dbReference>
<dbReference type="AlphaFoldDB" id="A0A7X0DLW5"/>
<proteinExistence type="inferred from homology"/>
<keyword evidence="6" id="KW-1185">Reference proteome</keyword>
<comment type="caution">
    <text evidence="5">The sequence shown here is derived from an EMBL/GenBank/DDBJ whole genome shotgun (WGS) entry which is preliminary data.</text>
</comment>
<feature type="signal peptide" evidence="4">
    <location>
        <begin position="1"/>
        <end position="37"/>
    </location>
</feature>
<dbReference type="Gene3D" id="3.50.80.20">
    <property type="entry name" value="D-Ala-D-Ala carboxypeptidase C, peptidase S13"/>
    <property type="match status" value="1"/>
</dbReference>
<dbReference type="EC" id="3.4.16.4" evidence="5"/>